<keyword evidence="3" id="KW-0520">NAD</keyword>
<dbReference type="FunFam" id="3.40.50.720:FF:000084">
    <property type="entry name" value="Short-chain dehydrogenase reductase"/>
    <property type="match status" value="1"/>
</dbReference>
<dbReference type="Pfam" id="PF00106">
    <property type="entry name" value="adh_short"/>
    <property type="match status" value="1"/>
</dbReference>
<comment type="similarity">
    <text evidence="1 4">Belongs to the short-chain dehydrogenases/reductases (SDR) family.</text>
</comment>
<dbReference type="PANTHER" id="PTHR24321:SF8">
    <property type="entry name" value="ESTRADIOL 17-BETA-DEHYDROGENASE 8-RELATED"/>
    <property type="match status" value="1"/>
</dbReference>
<comment type="caution">
    <text evidence="5">The sequence shown here is derived from an EMBL/GenBank/DDBJ whole genome shotgun (WGS) entry which is preliminary data.</text>
</comment>
<dbReference type="Proteomes" id="UP000287519">
    <property type="component" value="Unassembled WGS sequence"/>
</dbReference>
<dbReference type="CDD" id="cd05233">
    <property type="entry name" value="SDR_c"/>
    <property type="match status" value="1"/>
</dbReference>
<keyword evidence="6" id="KW-1185">Reference proteome</keyword>
<reference evidence="5 6" key="1">
    <citation type="submission" date="2018-11" db="EMBL/GenBank/DDBJ databases">
        <title>Microbial catabolism of amino acid.</title>
        <authorList>
            <person name="Hibi M."/>
            <person name="Ogawa J."/>
        </authorList>
    </citation>
    <scope>NUCLEOTIDE SEQUENCE [LARGE SCALE GENOMIC DNA]</scope>
    <source>
        <strain evidence="5 6">C31-06</strain>
    </source>
</reference>
<dbReference type="PRINTS" id="PR00080">
    <property type="entry name" value="SDRFAMILY"/>
</dbReference>
<evidence type="ECO:0000313" key="5">
    <source>
        <dbReference type="EMBL" id="GCE41561.1"/>
    </source>
</evidence>
<evidence type="ECO:0000256" key="2">
    <source>
        <dbReference type="ARBA" id="ARBA00023002"/>
    </source>
</evidence>
<dbReference type="InterPro" id="IPR023985">
    <property type="entry name" value="SDR_subfam_1"/>
</dbReference>
<dbReference type="EMBL" id="BHYM01000045">
    <property type="protein sequence ID" value="GCE41561.1"/>
    <property type="molecule type" value="Genomic_DNA"/>
</dbReference>
<sequence length="313" mass="32962">MPADTDAAQRMCGFGRSVAERRVSRGHLHRSGGHIMTRRVENQVALITGAGRGQGRSHAIRLAEEGADIIAVDACKPIDGVPYDMSTAEDLKETARAVEALGRRIIIAEADVRDLDTLSSVVTEAVGELGRLDIVSGNAGIAGPFAAADELDPQAWQTTVDINLTGVYNAARAAIPHIKAGGRGGSIVLTSSMAGLKPYLNAANYVAAKHGVTGLMKALALELAPFSIRVNSIHPTQVDTPMIQNPAMYGLFCPDIENPTKADFEAASRTTNAMPVPWVEAIDISNALLFLASEEARFITGAALPVDAGCNLL</sequence>
<dbReference type="NCBIfam" id="TIGR03971">
    <property type="entry name" value="SDR_subfam_1"/>
    <property type="match status" value="1"/>
</dbReference>
<dbReference type="InterPro" id="IPR002347">
    <property type="entry name" value="SDR_fam"/>
</dbReference>
<dbReference type="PROSITE" id="PS00061">
    <property type="entry name" value="ADH_SHORT"/>
    <property type="match status" value="1"/>
</dbReference>
<evidence type="ECO:0000313" key="6">
    <source>
        <dbReference type="Proteomes" id="UP000287519"/>
    </source>
</evidence>
<dbReference type="AlphaFoldDB" id="A0A402CD84"/>
<keyword evidence="2" id="KW-0560">Oxidoreductase</keyword>
<accession>A0A402CD84</accession>
<dbReference type="InterPro" id="IPR036291">
    <property type="entry name" value="NAD(P)-bd_dom_sf"/>
</dbReference>
<dbReference type="InterPro" id="IPR020904">
    <property type="entry name" value="Sc_DH/Rdtase_CS"/>
</dbReference>
<protein>
    <submittedName>
        <fullName evidence="5">3-oxoacyl-[acyl-carrier protein] reductase</fullName>
    </submittedName>
</protein>
<dbReference type="SUPFAM" id="SSF51735">
    <property type="entry name" value="NAD(P)-binding Rossmann-fold domains"/>
    <property type="match status" value="1"/>
</dbReference>
<gene>
    <name evidence="5" type="ORF">Rhow_005220</name>
</gene>
<evidence type="ECO:0000256" key="3">
    <source>
        <dbReference type="ARBA" id="ARBA00023027"/>
    </source>
</evidence>
<dbReference type="PRINTS" id="PR00081">
    <property type="entry name" value="GDHRDH"/>
</dbReference>
<dbReference type="GO" id="GO:0016491">
    <property type="term" value="F:oxidoreductase activity"/>
    <property type="evidence" value="ECO:0007669"/>
    <property type="project" value="UniProtKB-KW"/>
</dbReference>
<evidence type="ECO:0000256" key="4">
    <source>
        <dbReference type="RuleBase" id="RU000363"/>
    </source>
</evidence>
<proteinExistence type="inferred from homology"/>
<evidence type="ECO:0000256" key="1">
    <source>
        <dbReference type="ARBA" id="ARBA00006484"/>
    </source>
</evidence>
<dbReference type="Gene3D" id="3.40.50.720">
    <property type="entry name" value="NAD(P)-binding Rossmann-like Domain"/>
    <property type="match status" value="1"/>
</dbReference>
<dbReference type="PANTHER" id="PTHR24321">
    <property type="entry name" value="DEHYDROGENASES, SHORT CHAIN"/>
    <property type="match status" value="1"/>
</dbReference>
<organism evidence="5 6">
    <name type="scientific">Rhodococcus wratislaviensis</name>
    <name type="common">Tsukamurella wratislaviensis</name>
    <dbReference type="NCBI Taxonomy" id="44752"/>
    <lineage>
        <taxon>Bacteria</taxon>
        <taxon>Bacillati</taxon>
        <taxon>Actinomycetota</taxon>
        <taxon>Actinomycetes</taxon>
        <taxon>Mycobacteriales</taxon>
        <taxon>Nocardiaceae</taxon>
        <taxon>Rhodococcus</taxon>
    </lineage>
</organism>
<dbReference type="NCBIfam" id="NF009467">
    <property type="entry name" value="PRK12826.1-3"/>
    <property type="match status" value="1"/>
</dbReference>
<name>A0A402CD84_RHOWR</name>